<accession>A0A1I2L066</accession>
<gene>
    <name evidence="2" type="ORF">SAMN05216353_10713</name>
</gene>
<evidence type="ECO:0000313" key="2">
    <source>
        <dbReference type="EMBL" id="SFF72595.1"/>
    </source>
</evidence>
<organism evidence="2 3">
    <name type="scientific">Halobacillus alkaliphilus</name>
    <dbReference type="NCBI Taxonomy" id="396056"/>
    <lineage>
        <taxon>Bacteria</taxon>
        <taxon>Bacillati</taxon>
        <taxon>Bacillota</taxon>
        <taxon>Bacilli</taxon>
        <taxon>Bacillales</taxon>
        <taxon>Bacillaceae</taxon>
        <taxon>Halobacillus</taxon>
    </lineage>
</organism>
<dbReference type="InterPro" id="IPR053550">
    <property type="entry name" value="CD-NTase"/>
</dbReference>
<reference evidence="3" key="1">
    <citation type="submission" date="2016-10" db="EMBL/GenBank/DDBJ databases">
        <authorList>
            <person name="Varghese N."/>
            <person name="Submissions S."/>
        </authorList>
    </citation>
    <scope>NUCLEOTIDE SEQUENCE [LARGE SCALE GENOMIC DNA]</scope>
    <source>
        <strain evidence="3">FP5</strain>
    </source>
</reference>
<dbReference type="NCBIfam" id="NF041117">
    <property type="entry name" value="CBASS_cyclase_b"/>
    <property type="match status" value="1"/>
</dbReference>
<dbReference type="RefSeq" id="WP_089751084.1">
    <property type="nucleotide sequence ID" value="NZ_FOOG01000007.1"/>
</dbReference>
<evidence type="ECO:0008006" key="4">
    <source>
        <dbReference type="Google" id="ProtNLM"/>
    </source>
</evidence>
<dbReference type="GO" id="GO:0016779">
    <property type="term" value="F:nucleotidyltransferase activity"/>
    <property type="evidence" value="ECO:0007669"/>
    <property type="project" value="InterPro"/>
</dbReference>
<sequence length="306" mass="34147">MGGSGGFFKPPSESIEELLDKNDESNTEFRKELNSYLISLLTGYNNRDIEGINQHLNHLKEIISRDLEGLLELKFGGSISKHTYVNGLSDVDVLVTINSTSLSSSSPKEIISTLAQKLRNKLPKTKIKEGDLAVTITYSDGHEVQLLPSKSTFQGIKIASADGKTWSNIIKPIKFAKKLTEVNKQNNGRVVPIIKLFKALNNTYDKDGRLSGYHIESLAIQAFKNYKGNLSYNEMMKHMAQSSSTSVLSPITDSTGQSLHVDDYLGDAGSIKRRQFSNNLKRTFKKMRRAEITKSLSEWKKLIDGD</sequence>
<keyword evidence="1" id="KW-0051">Antiviral defense</keyword>
<dbReference type="AlphaFoldDB" id="A0A1I2L066"/>
<dbReference type="Proteomes" id="UP000198897">
    <property type="component" value="Unassembled WGS sequence"/>
</dbReference>
<dbReference type="OrthoDB" id="8444801at2"/>
<proteinExistence type="predicted"/>
<dbReference type="InterPro" id="IPR043519">
    <property type="entry name" value="NT_sf"/>
</dbReference>
<evidence type="ECO:0000313" key="3">
    <source>
        <dbReference type="Proteomes" id="UP000198897"/>
    </source>
</evidence>
<keyword evidence="3" id="KW-1185">Reference proteome</keyword>
<dbReference type="InterPro" id="IPR006116">
    <property type="entry name" value="NT_2-5OAS_ClassI-CCAase"/>
</dbReference>
<dbReference type="SUPFAM" id="SSF81301">
    <property type="entry name" value="Nucleotidyltransferase"/>
    <property type="match status" value="1"/>
</dbReference>
<evidence type="ECO:0000256" key="1">
    <source>
        <dbReference type="ARBA" id="ARBA00023118"/>
    </source>
</evidence>
<name>A0A1I2L066_9BACI</name>
<dbReference type="CDD" id="cd05400">
    <property type="entry name" value="NT_2-5OAS_ClassI-CCAase"/>
    <property type="match status" value="1"/>
</dbReference>
<dbReference type="EMBL" id="FOOG01000007">
    <property type="protein sequence ID" value="SFF72595.1"/>
    <property type="molecule type" value="Genomic_DNA"/>
</dbReference>
<dbReference type="GO" id="GO:0051607">
    <property type="term" value="P:defense response to virus"/>
    <property type="evidence" value="ECO:0007669"/>
    <property type="project" value="UniProtKB-KW"/>
</dbReference>
<dbReference type="Gene3D" id="3.30.460.10">
    <property type="entry name" value="Beta Polymerase, domain 2"/>
    <property type="match status" value="1"/>
</dbReference>
<protein>
    <recommendedName>
        <fullName evidence="4">Nucleotidyltransferase domain-containing protein</fullName>
    </recommendedName>
</protein>